<accession>A0AC54Z8Q1</accession>
<name>A0AC54Z8Q1_ORYAF</name>
<sequence>MDTILVFSLIIASYNVNKKELRESSCQVELLPGLSPKDVRNIRDMLIQEAQAEVKRATFIQNQTLATLQCSGSKVKVNLAYAEKKPKVKYTLKNLRVIAAPSRNDTASPSCHLAPTSKFQTRSFLTGKAFLPGISQCKVQPVMVASSETFSITTISTTPGNKEGERITSTDEYLRPSKQQETDESLEKRRKWSTVVKFLIAVALLLSGITIIVFVIFEVPCPSQCLRARELCQCQQLWRRQRKGASMEDQQPGTQEAKPDSQPEKESILCIVGQDAPNSASPKKAARITVIHQTYF</sequence>
<gene>
    <name evidence="2" type="primary">CUNH17orf78</name>
</gene>
<dbReference type="Proteomes" id="UP000694850">
    <property type="component" value="Unplaced"/>
</dbReference>
<evidence type="ECO:0000313" key="1">
    <source>
        <dbReference type="Proteomes" id="UP000694850"/>
    </source>
</evidence>
<proteinExistence type="predicted"/>
<keyword evidence="1" id="KW-1185">Reference proteome</keyword>
<protein>
    <submittedName>
        <fullName evidence="2">Uncharacterized protein C17orf78 homolog</fullName>
    </submittedName>
</protein>
<organism evidence="1 2">
    <name type="scientific">Orycteropus afer afer</name>
    <dbReference type="NCBI Taxonomy" id="1230840"/>
    <lineage>
        <taxon>Eukaryota</taxon>
        <taxon>Metazoa</taxon>
        <taxon>Chordata</taxon>
        <taxon>Craniata</taxon>
        <taxon>Vertebrata</taxon>
        <taxon>Euteleostomi</taxon>
        <taxon>Mammalia</taxon>
        <taxon>Eutheria</taxon>
        <taxon>Afrotheria</taxon>
        <taxon>Tubulidentata</taxon>
        <taxon>Orycteropodidae</taxon>
        <taxon>Orycteropus</taxon>
    </lineage>
</organism>
<dbReference type="RefSeq" id="XP_042637862.1">
    <property type="nucleotide sequence ID" value="XM_042781928.1"/>
</dbReference>
<reference evidence="2" key="1">
    <citation type="submission" date="2025-08" db="UniProtKB">
        <authorList>
            <consortium name="RefSeq"/>
        </authorList>
    </citation>
    <scope>IDENTIFICATION</scope>
</reference>
<evidence type="ECO:0000313" key="2">
    <source>
        <dbReference type="RefSeq" id="XP_042637862.1"/>
    </source>
</evidence>